<dbReference type="NCBIfam" id="TIGR01128">
    <property type="entry name" value="holA"/>
    <property type="match status" value="1"/>
</dbReference>
<protein>
    <recommendedName>
        <fullName evidence="1">DNA-directed DNA polymerase</fullName>
        <ecNumber evidence="1">2.7.7.7</ecNumber>
    </recommendedName>
</protein>
<dbReference type="EMBL" id="JASBAO010000001">
    <property type="protein sequence ID" value="MDI2091548.1"/>
    <property type="molecule type" value="Genomic_DNA"/>
</dbReference>
<evidence type="ECO:0000256" key="5">
    <source>
        <dbReference type="ARBA" id="ARBA00022932"/>
    </source>
</evidence>
<evidence type="ECO:0000256" key="3">
    <source>
        <dbReference type="ARBA" id="ARBA00022695"/>
    </source>
</evidence>
<evidence type="ECO:0000256" key="6">
    <source>
        <dbReference type="ARBA" id="ARBA00034754"/>
    </source>
</evidence>
<dbReference type="SUPFAM" id="SSF48019">
    <property type="entry name" value="post-AAA+ oligomerization domain-like"/>
    <property type="match status" value="1"/>
</dbReference>
<keyword evidence="5" id="KW-0239">DNA-directed DNA polymerase</keyword>
<gene>
    <name evidence="8" type="primary">holA</name>
    <name evidence="8" type="ORF">QJV27_09255</name>
</gene>
<evidence type="ECO:0000313" key="9">
    <source>
        <dbReference type="Proteomes" id="UP001431634"/>
    </source>
</evidence>
<organism evidence="8 9">
    <name type="scientific">Commensalibacter oyaizuii</name>
    <dbReference type="NCBI Taxonomy" id="3043873"/>
    <lineage>
        <taxon>Bacteria</taxon>
        <taxon>Pseudomonadati</taxon>
        <taxon>Pseudomonadota</taxon>
        <taxon>Alphaproteobacteria</taxon>
        <taxon>Acetobacterales</taxon>
        <taxon>Acetobacteraceae</taxon>
    </lineage>
</organism>
<dbReference type="InterPro" id="IPR008921">
    <property type="entry name" value="DNA_pol3_clamp-load_cplx_C"/>
</dbReference>
<dbReference type="EC" id="2.7.7.7" evidence="1"/>
<dbReference type="Proteomes" id="UP001431634">
    <property type="component" value="Unassembled WGS sequence"/>
</dbReference>
<dbReference type="SUPFAM" id="SSF52540">
    <property type="entry name" value="P-loop containing nucleoside triphosphate hydrolases"/>
    <property type="match status" value="1"/>
</dbReference>
<proteinExistence type="inferred from homology"/>
<dbReference type="InterPro" id="IPR005790">
    <property type="entry name" value="DNA_polIII_delta"/>
</dbReference>
<dbReference type="InterPro" id="IPR027417">
    <property type="entry name" value="P-loop_NTPase"/>
</dbReference>
<dbReference type="Gene3D" id="3.40.50.300">
    <property type="entry name" value="P-loop containing nucleotide triphosphate hydrolases"/>
    <property type="match status" value="1"/>
</dbReference>
<evidence type="ECO:0000256" key="7">
    <source>
        <dbReference type="ARBA" id="ARBA00049244"/>
    </source>
</evidence>
<keyword evidence="9" id="KW-1185">Reference proteome</keyword>
<keyword evidence="2 8" id="KW-0808">Transferase</keyword>
<accession>A0ABT6Q3I4</accession>
<keyword evidence="3 8" id="KW-0548">Nucleotidyltransferase</keyword>
<comment type="catalytic activity">
    <reaction evidence="7">
        <text>DNA(n) + a 2'-deoxyribonucleoside 5'-triphosphate = DNA(n+1) + diphosphate</text>
        <dbReference type="Rhea" id="RHEA:22508"/>
        <dbReference type="Rhea" id="RHEA-COMP:17339"/>
        <dbReference type="Rhea" id="RHEA-COMP:17340"/>
        <dbReference type="ChEBI" id="CHEBI:33019"/>
        <dbReference type="ChEBI" id="CHEBI:61560"/>
        <dbReference type="ChEBI" id="CHEBI:173112"/>
        <dbReference type="EC" id="2.7.7.7"/>
    </reaction>
</comment>
<name>A0ABT6Q3I4_9PROT</name>
<comment type="caution">
    <text evidence="8">The sequence shown here is derived from an EMBL/GenBank/DDBJ whole genome shotgun (WGS) entry which is preliminary data.</text>
</comment>
<dbReference type="RefSeq" id="WP_281448638.1">
    <property type="nucleotide sequence ID" value="NZ_JASBAO010000001.1"/>
</dbReference>
<keyword evidence="4" id="KW-0235">DNA replication</keyword>
<evidence type="ECO:0000256" key="2">
    <source>
        <dbReference type="ARBA" id="ARBA00022679"/>
    </source>
</evidence>
<evidence type="ECO:0000256" key="1">
    <source>
        <dbReference type="ARBA" id="ARBA00012417"/>
    </source>
</evidence>
<dbReference type="Gene3D" id="1.20.272.10">
    <property type="match status" value="1"/>
</dbReference>
<sequence length="354" mass="39964">MKIDTRNLIGTLQGPIKFRVFLLYGENTGLVRERAAFMVRKVAGRLDDPFLVCVLDKDEHFRLLEEATALSLMGGQRAVWVREGGDTLTKPLEEFCALYPKNAIDPATFDSVVIIEASNLSPRSSLRILAEKHPLIASVPCYAETGRSLEETIRYLLGKKHIASEAFRYLLSVLGTDRALIRNEIEKLLLYVGQENTITLDDVQQAIGDGGEYSPEDIVYAAMCGQIVVADRAFDRAMKEGMAMIALVRSLLYFVDRLLQARFMVENSIPAKTAISKLNPPVFFKRTESFLKALDIWHVNRLFALLRYVQKLEQLCKQTAVPVELLCQHFILTLAQHAKDKKKLLNESKLFSNL</sequence>
<comment type="similarity">
    <text evidence="6">Belongs to the DNA polymerase HolA subunit family.</text>
</comment>
<dbReference type="GO" id="GO:0003887">
    <property type="term" value="F:DNA-directed DNA polymerase activity"/>
    <property type="evidence" value="ECO:0007669"/>
    <property type="project" value="UniProtKB-EC"/>
</dbReference>
<dbReference type="PANTHER" id="PTHR34388">
    <property type="entry name" value="DNA POLYMERASE III SUBUNIT DELTA"/>
    <property type="match status" value="1"/>
</dbReference>
<evidence type="ECO:0000313" key="8">
    <source>
        <dbReference type="EMBL" id="MDI2091548.1"/>
    </source>
</evidence>
<evidence type="ECO:0000256" key="4">
    <source>
        <dbReference type="ARBA" id="ARBA00022705"/>
    </source>
</evidence>
<dbReference type="PANTHER" id="PTHR34388:SF1">
    <property type="entry name" value="DNA POLYMERASE III SUBUNIT DELTA"/>
    <property type="match status" value="1"/>
</dbReference>
<reference evidence="8" key="1">
    <citation type="submission" date="2023-05" db="EMBL/GenBank/DDBJ databases">
        <title>Whole genome sequence of Commensalibacter sp.</title>
        <authorList>
            <person name="Charoenyingcharoen P."/>
            <person name="Yukphan P."/>
        </authorList>
    </citation>
    <scope>NUCLEOTIDE SEQUENCE</scope>
    <source>
        <strain evidence="8">TBRC 16381</strain>
    </source>
</reference>
<dbReference type="Gene3D" id="1.10.8.60">
    <property type="match status" value="1"/>
</dbReference>